<feature type="non-terminal residue" evidence="1">
    <location>
        <position position="351"/>
    </location>
</feature>
<dbReference type="Proteomes" id="UP001140096">
    <property type="component" value="Unassembled WGS sequence"/>
</dbReference>
<comment type="caution">
    <text evidence="1">The sequence shown here is derived from an EMBL/GenBank/DDBJ whole genome shotgun (WGS) entry which is preliminary data.</text>
</comment>
<proteinExistence type="predicted"/>
<evidence type="ECO:0000313" key="2">
    <source>
        <dbReference type="Proteomes" id="UP001140096"/>
    </source>
</evidence>
<sequence>MFVSRLLFALVAGLSTAIFVAADPVGEITKRTGALLSRNDLSTSCEVVMINDKFALVAATCIMYTSPGVIDPSVKYTVVYNEGGDHAYAMMAVQKILPHPDFNPVNFANNLAILSLPTDNIAPFTNTIADWPPEWQTYYYVMHAGAPTKMPSWPNPKVVSAQNSTTDNALCASLSFIYSLNQYDFICSSLTLPTTDANCVMSYGVIYEYDGTQAVASALLSHSASQGSTVFCSATPVYNYYTIIRNYIPWIQAYIGTPVSVYHSLNSAGYVASSDPLFQMKQKEEIVTPPAPPPAPPAESFVPAVIGVVTRPDVPVAQVIPPNIIVNPGESVPPVTETVTVTDDISMLITI</sequence>
<protein>
    <submittedName>
        <fullName evidence="1">Uncharacterized protein</fullName>
    </submittedName>
</protein>
<keyword evidence="2" id="KW-1185">Reference proteome</keyword>
<gene>
    <name evidence="1" type="ORF">H4S07_002549</name>
</gene>
<reference evidence="1" key="1">
    <citation type="submission" date="2022-07" db="EMBL/GenBank/DDBJ databases">
        <title>Phylogenomic reconstructions and comparative analyses of Kickxellomycotina fungi.</title>
        <authorList>
            <person name="Reynolds N.K."/>
            <person name="Stajich J.E."/>
            <person name="Barry K."/>
            <person name="Grigoriev I.V."/>
            <person name="Crous P."/>
            <person name="Smith M.E."/>
        </authorList>
    </citation>
    <scope>NUCLEOTIDE SEQUENCE</scope>
    <source>
        <strain evidence="1">CBS 102833</strain>
    </source>
</reference>
<evidence type="ECO:0000313" key="1">
    <source>
        <dbReference type="EMBL" id="KAJ2810654.1"/>
    </source>
</evidence>
<organism evidence="1 2">
    <name type="scientific">Coemansia furcata</name>
    <dbReference type="NCBI Taxonomy" id="417177"/>
    <lineage>
        <taxon>Eukaryota</taxon>
        <taxon>Fungi</taxon>
        <taxon>Fungi incertae sedis</taxon>
        <taxon>Zoopagomycota</taxon>
        <taxon>Kickxellomycotina</taxon>
        <taxon>Kickxellomycetes</taxon>
        <taxon>Kickxellales</taxon>
        <taxon>Kickxellaceae</taxon>
        <taxon>Coemansia</taxon>
    </lineage>
</organism>
<accession>A0ACC1LLB9</accession>
<dbReference type="EMBL" id="JANBUP010000649">
    <property type="protein sequence ID" value="KAJ2810654.1"/>
    <property type="molecule type" value="Genomic_DNA"/>
</dbReference>
<name>A0ACC1LLB9_9FUNG</name>